<organism evidence="2 3">
    <name type="scientific">Salipaludibacillus keqinensis</name>
    <dbReference type="NCBI Taxonomy" id="2045207"/>
    <lineage>
        <taxon>Bacteria</taxon>
        <taxon>Bacillati</taxon>
        <taxon>Bacillota</taxon>
        <taxon>Bacilli</taxon>
        <taxon>Bacillales</taxon>
        <taxon>Bacillaceae</taxon>
    </lineage>
</organism>
<dbReference type="AlphaFoldDB" id="A0A323TJ49"/>
<dbReference type="Proteomes" id="UP000248214">
    <property type="component" value="Unassembled WGS sequence"/>
</dbReference>
<dbReference type="RefSeq" id="WP_110607649.1">
    <property type="nucleotide sequence ID" value="NZ_PDOD01000001.1"/>
</dbReference>
<reference evidence="2 3" key="1">
    <citation type="submission" date="2017-10" db="EMBL/GenBank/DDBJ databases">
        <title>Bacillus sp. nov., a halophilic bacterium isolated from a Keqin Lake.</title>
        <authorList>
            <person name="Wang H."/>
        </authorList>
    </citation>
    <scope>NUCLEOTIDE SEQUENCE [LARGE SCALE GENOMIC DNA]</scope>
    <source>
        <strain evidence="2 3">KQ-12</strain>
    </source>
</reference>
<comment type="caution">
    <text evidence="2">The sequence shown here is derived from an EMBL/GenBank/DDBJ whole genome shotgun (WGS) entry which is preliminary data.</text>
</comment>
<evidence type="ECO:0000256" key="1">
    <source>
        <dbReference type="SAM" id="MobiDB-lite"/>
    </source>
</evidence>
<keyword evidence="3" id="KW-1185">Reference proteome</keyword>
<name>A0A323TJ49_9BACI</name>
<feature type="compositionally biased region" description="Low complexity" evidence="1">
    <location>
        <begin position="55"/>
        <end position="68"/>
    </location>
</feature>
<evidence type="ECO:0000313" key="2">
    <source>
        <dbReference type="EMBL" id="PYZ94014.1"/>
    </source>
</evidence>
<gene>
    <name evidence="2" type="ORF">CR194_00270</name>
</gene>
<proteinExistence type="predicted"/>
<feature type="region of interest" description="Disordered" evidence="1">
    <location>
        <begin position="54"/>
        <end position="86"/>
    </location>
</feature>
<accession>A0A323TJ49</accession>
<protein>
    <submittedName>
        <fullName evidence="2">Uncharacterized protein</fullName>
    </submittedName>
</protein>
<dbReference type="EMBL" id="PDOD01000001">
    <property type="protein sequence ID" value="PYZ94014.1"/>
    <property type="molecule type" value="Genomic_DNA"/>
</dbReference>
<sequence>MANKNHSFKYYWHQFWIMWHETKAHYYGSSWHEKRKTKHEDKIQYLLSNADNKISSTTDKTETATTSSPSDSQRSLDKLTETPSAK</sequence>
<dbReference type="OrthoDB" id="2974711at2"/>
<evidence type="ECO:0000313" key="3">
    <source>
        <dbReference type="Proteomes" id="UP000248214"/>
    </source>
</evidence>